<evidence type="ECO:0000256" key="1">
    <source>
        <dbReference type="SAM" id="MobiDB-lite"/>
    </source>
</evidence>
<dbReference type="AlphaFoldDB" id="A0A0A9AXE4"/>
<reference evidence="2" key="2">
    <citation type="journal article" date="2015" name="Data Brief">
        <title>Shoot transcriptome of the giant reed, Arundo donax.</title>
        <authorList>
            <person name="Barrero R.A."/>
            <person name="Guerrero F.D."/>
            <person name="Moolhuijzen P."/>
            <person name="Goolsby J.A."/>
            <person name="Tidwell J."/>
            <person name="Bellgard S.E."/>
            <person name="Bellgard M.I."/>
        </authorList>
    </citation>
    <scope>NUCLEOTIDE SEQUENCE</scope>
    <source>
        <tissue evidence="2">Shoot tissue taken approximately 20 cm above the soil surface</tissue>
    </source>
</reference>
<dbReference type="EMBL" id="GBRH01242104">
    <property type="protein sequence ID" value="JAD55791.1"/>
    <property type="molecule type" value="Transcribed_RNA"/>
</dbReference>
<reference evidence="2" key="1">
    <citation type="submission" date="2014-09" db="EMBL/GenBank/DDBJ databases">
        <authorList>
            <person name="Magalhaes I.L.F."/>
            <person name="Oliveira U."/>
            <person name="Santos F.R."/>
            <person name="Vidigal T.H.D.A."/>
            <person name="Brescovit A.D."/>
            <person name="Santos A.J."/>
        </authorList>
    </citation>
    <scope>NUCLEOTIDE SEQUENCE</scope>
    <source>
        <tissue evidence="2">Shoot tissue taken approximately 20 cm above the soil surface</tissue>
    </source>
</reference>
<name>A0A0A9AXE4_ARUDO</name>
<protein>
    <submittedName>
        <fullName evidence="2">Uncharacterized protein</fullName>
    </submittedName>
</protein>
<accession>A0A0A9AXE4</accession>
<feature type="region of interest" description="Disordered" evidence="1">
    <location>
        <begin position="1"/>
        <end position="29"/>
    </location>
</feature>
<sequence>MNKDSRNIMLWPSKDSRKHRQIGDKYTSN</sequence>
<organism evidence="2">
    <name type="scientific">Arundo donax</name>
    <name type="common">Giant reed</name>
    <name type="synonym">Donax arundinaceus</name>
    <dbReference type="NCBI Taxonomy" id="35708"/>
    <lineage>
        <taxon>Eukaryota</taxon>
        <taxon>Viridiplantae</taxon>
        <taxon>Streptophyta</taxon>
        <taxon>Embryophyta</taxon>
        <taxon>Tracheophyta</taxon>
        <taxon>Spermatophyta</taxon>
        <taxon>Magnoliopsida</taxon>
        <taxon>Liliopsida</taxon>
        <taxon>Poales</taxon>
        <taxon>Poaceae</taxon>
        <taxon>PACMAD clade</taxon>
        <taxon>Arundinoideae</taxon>
        <taxon>Arundineae</taxon>
        <taxon>Arundo</taxon>
    </lineage>
</organism>
<evidence type="ECO:0000313" key="2">
    <source>
        <dbReference type="EMBL" id="JAD55791.1"/>
    </source>
</evidence>
<proteinExistence type="predicted"/>